<feature type="domain" description="Enolpyruvate transferase" evidence="13">
    <location>
        <begin position="22"/>
        <end position="422"/>
    </location>
</feature>
<comment type="caution">
    <text evidence="14">The sequence shown here is derived from an EMBL/GenBank/DDBJ whole genome shotgun (WGS) entry which is preliminary data.</text>
</comment>
<feature type="binding site" evidence="12">
    <location>
        <begin position="137"/>
        <end position="141"/>
    </location>
    <ligand>
        <name>UDP-N-acetyl-alpha-D-glucosamine</name>
        <dbReference type="ChEBI" id="CHEBI:57705"/>
    </ligand>
</feature>
<dbReference type="InterPro" id="IPR013792">
    <property type="entry name" value="RNA3'P_cycl/enolpyr_Trfase_a/b"/>
</dbReference>
<evidence type="ECO:0000256" key="9">
    <source>
        <dbReference type="ARBA" id="ARBA00023316"/>
    </source>
</evidence>
<evidence type="ECO:0000256" key="11">
    <source>
        <dbReference type="ARBA" id="ARBA00047527"/>
    </source>
</evidence>
<evidence type="ECO:0000256" key="8">
    <source>
        <dbReference type="ARBA" id="ARBA00023306"/>
    </source>
</evidence>
<comment type="similarity">
    <text evidence="10 12">Belongs to the EPSP synthase family. MurA subfamily.</text>
</comment>
<dbReference type="GO" id="GO:0005737">
    <property type="term" value="C:cytoplasm"/>
    <property type="evidence" value="ECO:0007669"/>
    <property type="project" value="UniProtKB-SubCell"/>
</dbReference>
<feature type="modified residue" description="2-(S-cysteinyl)pyruvic acid O-phosphothioketal" evidence="12">
    <location>
        <position position="132"/>
    </location>
</feature>
<dbReference type="InterPro" id="IPR050068">
    <property type="entry name" value="MurA_subfamily"/>
</dbReference>
<evidence type="ECO:0000256" key="1">
    <source>
        <dbReference type="ARBA" id="ARBA00004496"/>
    </source>
</evidence>
<dbReference type="SUPFAM" id="SSF55205">
    <property type="entry name" value="EPT/RTPC-like"/>
    <property type="match status" value="1"/>
</dbReference>
<evidence type="ECO:0000256" key="7">
    <source>
        <dbReference type="ARBA" id="ARBA00022984"/>
    </source>
</evidence>
<keyword evidence="5 12" id="KW-0808">Transferase</keyword>
<dbReference type="NCBIfam" id="TIGR01072">
    <property type="entry name" value="murA"/>
    <property type="match status" value="1"/>
</dbReference>
<comment type="function">
    <text evidence="12">Cell wall formation. Adds enolpyruvyl to UDP-N-acetylglucosamine.</text>
</comment>
<evidence type="ECO:0000256" key="6">
    <source>
        <dbReference type="ARBA" id="ARBA00022960"/>
    </source>
</evidence>
<dbReference type="GO" id="GO:0008760">
    <property type="term" value="F:UDP-N-acetylglucosamine 1-carboxyvinyltransferase activity"/>
    <property type="evidence" value="ECO:0007669"/>
    <property type="project" value="UniProtKB-UniRule"/>
</dbReference>
<dbReference type="AlphaFoldDB" id="A0A1V5STG9"/>
<dbReference type="PANTHER" id="PTHR43783:SF1">
    <property type="entry name" value="UDP-N-ACETYLGLUCOSAMINE 1-CARBOXYVINYLTRANSFERASE"/>
    <property type="match status" value="1"/>
</dbReference>
<gene>
    <name evidence="14" type="primary">murAA</name>
    <name evidence="12" type="synonym">murA</name>
    <name evidence="14" type="ORF">BWY41_01321</name>
</gene>
<feature type="binding site" evidence="12">
    <location>
        <position position="343"/>
    </location>
    <ligand>
        <name>UDP-N-acetyl-alpha-D-glucosamine</name>
        <dbReference type="ChEBI" id="CHEBI:57705"/>
    </ligand>
</feature>
<evidence type="ECO:0000256" key="2">
    <source>
        <dbReference type="ARBA" id="ARBA00004752"/>
    </source>
</evidence>
<accession>A0A1V5STG9</accession>
<dbReference type="UniPathway" id="UPA00219"/>
<dbReference type="FunFam" id="3.65.10.10:FF:000001">
    <property type="entry name" value="UDP-N-acetylglucosamine 1-carboxyvinyltransferase"/>
    <property type="match status" value="1"/>
</dbReference>
<dbReference type="GO" id="GO:0071555">
    <property type="term" value="P:cell wall organization"/>
    <property type="evidence" value="ECO:0007669"/>
    <property type="project" value="UniProtKB-KW"/>
</dbReference>
<dbReference type="Proteomes" id="UP000485569">
    <property type="component" value="Unassembled WGS sequence"/>
</dbReference>
<dbReference type="InterPro" id="IPR001986">
    <property type="entry name" value="Enolpyruvate_Tfrase_dom"/>
</dbReference>
<keyword evidence="4 12" id="KW-0132">Cell division</keyword>
<feature type="active site" description="Proton donor" evidence="12">
    <location>
        <position position="132"/>
    </location>
</feature>
<dbReference type="GO" id="GO:0009252">
    <property type="term" value="P:peptidoglycan biosynthetic process"/>
    <property type="evidence" value="ECO:0007669"/>
    <property type="project" value="UniProtKB-UniRule"/>
</dbReference>
<dbReference type="GO" id="GO:0008360">
    <property type="term" value="P:regulation of cell shape"/>
    <property type="evidence" value="ECO:0007669"/>
    <property type="project" value="UniProtKB-KW"/>
</dbReference>
<sequence length="434" mass="46530">MFPELKGVWMKGRVGVEKFVINGGNPLSGIVEIGGSKNAALPILAATLLSETPSIIRNIPDLLDVNTMILVLQGLGVRIEKLAEGTYQIFPDSLIKSDAPYELIRKMRASFLVTGPLITRLKRAQVPLPGGCAIGSRPIDLHIKGFLHLGVQVSMHSGYVEAWTDQLHPGEIYLDFPSVGATENIMMLASVIPGDTVIANAAREPEVTDLANFLMAMGAKIDGVGTDTIIIHGTPKLYGCDYSIINDRIEAGTFCVAAAITGGNVEVKGVNHIAMRSIITKLEEIGAKISKVSEDSLFISMKERPQATDIKTMPYPGFPTDMQAQFMTLLCLADGVSVITETVFENRFAHVGELERMGVNIKVEGRSAVVVGVEKLTGTQVTASDLRAGAALVLAGLAAEGTTDVYGISHVDRGYANLEKKLLKLGASIKRVYE</sequence>
<keyword evidence="6 12" id="KW-0133">Cell shape</keyword>
<comment type="pathway">
    <text evidence="2 12">Cell wall biogenesis; peptidoglycan biosynthesis.</text>
</comment>
<dbReference type="PANTHER" id="PTHR43783">
    <property type="entry name" value="UDP-N-ACETYLGLUCOSAMINE 1-CARBOXYVINYLTRANSFERASE"/>
    <property type="match status" value="1"/>
</dbReference>
<keyword evidence="7 12" id="KW-0573">Peptidoglycan synthesis</keyword>
<proteinExistence type="inferred from homology"/>
<evidence type="ECO:0000256" key="10">
    <source>
        <dbReference type="ARBA" id="ARBA00038367"/>
    </source>
</evidence>
<reference evidence="14" key="1">
    <citation type="submission" date="2017-02" db="EMBL/GenBank/DDBJ databases">
        <title>Delving into the versatile metabolic prowess of the omnipresent phylum Bacteroidetes.</title>
        <authorList>
            <person name="Nobu M.K."/>
            <person name="Mei R."/>
            <person name="Narihiro T."/>
            <person name="Kuroda K."/>
            <person name="Liu W.-T."/>
        </authorList>
    </citation>
    <scope>NUCLEOTIDE SEQUENCE</scope>
    <source>
        <strain evidence="14">ADurb.Bin276</strain>
    </source>
</reference>
<organism evidence="14">
    <name type="scientific">Candidatus Atribacter allofermentans</name>
    <dbReference type="NCBI Taxonomy" id="1852833"/>
    <lineage>
        <taxon>Bacteria</taxon>
        <taxon>Pseudomonadati</taxon>
        <taxon>Atribacterota</taxon>
        <taxon>Atribacteria</taxon>
        <taxon>Atribacterales</taxon>
        <taxon>Atribacteraceae</taxon>
        <taxon>Atribacter</taxon>
    </lineage>
</organism>
<comment type="subcellular location">
    <subcellularLocation>
        <location evidence="1 12">Cytoplasm</location>
    </subcellularLocation>
</comment>
<keyword evidence="12" id="KW-0670">Pyruvate</keyword>
<name>A0A1V5STG9_9BACT</name>
<feature type="binding site" evidence="12">
    <location>
        <begin position="37"/>
        <end position="38"/>
    </location>
    <ligand>
        <name>phosphoenolpyruvate</name>
        <dbReference type="ChEBI" id="CHEBI:58702"/>
    </ligand>
</feature>
<dbReference type="EC" id="2.5.1.7" evidence="12"/>
<keyword evidence="8 12" id="KW-0131">Cell cycle</keyword>
<protein>
    <recommendedName>
        <fullName evidence="12">UDP-N-acetylglucosamine 1-carboxyvinyltransferase</fullName>
        <ecNumber evidence="12">2.5.1.7</ecNumber>
    </recommendedName>
    <alternativeName>
        <fullName evidence="12">Enoylpyruvate transferase</fullName>
    </alternativeName>
    <alternativeName>
        <fullName evidence="12">UDP-N-acetylglucosamine enolpyruvyl transferase</fullName>
        <shortName evidence="12">EPT</shortName>
    </alternativeName>
</protein>
<dbReference type="NCBIfam" id="NF006873">
    <property type="entry name" value="PRK09369.1"/>
    <property type="match status" value="1"/>
</dbReference>
<evidence type="ECO:0000259" key="13">
    <source>
        <dbReference type="Pfam" id="PF00275"/>
    </source>
</evidence>
<dbReference type="EMBL" id="MWBQ01000094">
    <property type="protein sequence ID" value="OQA57262.1"/>
    <property type="molecule type" value="Genomic_DNA"/>
</dbReference>
<evidence type="ECO:0000256" key="5">
    <source>
        <dbReference type="ARBA" id="ARBA00022679"/>
    </source>
</evidence>
<keyword evidence="3 12" id="KW-0963">Cytoplasm</keyword>
<feature type="binding site" evidence="12">
    <location>
        <position position="108"/>
    </location>
    <ligand>
        <name>UDP-N-acetyl-alpha-D-glucosamine</name>
        <dbReference type="ChEBI" id="CHEBI:57705"/>
    </ligand>
</feature>
<evidence type="ECO:0000256" key="4">
    <source>
        <dbReference type="ARBA" id="ARBA00022618"/>
    </source>
</evidence>
<keyword evidence="9 12" id="KW-0961">Cell wall biogenesis/degradation</keyword>
<dbReference type="InterPro" id="IPR036968">
    <property type="entry name" value="Enolpyruvate_Tfrase_sf"/>
</dbReference>
<dbReference type="GO" id="GO:0051301">
    <property type="term" value="P:cell division"/>
    <property type="evidence" value="ECO:0007669"/>
    <property type="project" value="UniProtKB-KW"/>
</dbReference>
<dbReference type="HAMAP" id="MF_00111">
    <property type="entry name" value="MurA"/>
    <property type="match status" value="1"/>
</dbReference>
<dbReference type="GO" id="GO:0019277">
    <property type="term" value="P:UDP-N-acetylgalactosamine biosynthetic process"/>
    <property type="evidence" value="ECO:0007669"/>
    <property type="project" value="InterPro"/>
</dbReference>
<dbReference type="InterPro" id="IPR005750">
    <property type="entry name" value="UDP_GlcNAc_COvinyl_MurA"/>
</dbReference>
<dbReference type="Gene3D" id="3.65.10.10">
    <property type="entry name" value="Enolpyruvate transferase domain"/>
    <property type="match status" value="2"/>
</dbReference>
<comment type="caution">
    <text evidence="12">Lacks conserved residue(s) required for the propagation of feature annotation.</text>
</comment>
<dbReference type="Pfam" id="PF00275">
    <property type="entry name" value="EPSP_synthase"/>
    <property type="match status" value="1"/>
</dbReference>
<evidence type="ECO:0000256" key="12">
    <source>
        <dbReference type="HAMAP-Rule" id="MF_00111"/>
    </source>
</evidence>
<evidence type="ECO:0000256" key="3">
    <source>
        <dbReference type="ARBA" id="ARBA00022490"/>
    </source>
</evidence>
<comment type="catalytic activity">
    <reaction evidence="11 12">
        <text>phosphoenolpyruvate + UDP-N-acetyl-alpha-D-glucosamine = UDP-N-acetyl-3-O-(1-carboxyvinyl)-alpha-D-glucosamine + phosphate</text>
        <dbReference type="Rhea" id="RHEA:18681"/>
        <dbReference type="ChEBI" id="CHEBI:43474"/>
        <dbReference type="ChEBI" id="CHEBI:57705"/>
        <dbReference type="ChEBI" id="CHEBI:58702"/>
        <dbReference type="ChEBI" id="CHEBI:68483"/>
        <dbReference type="EC" id="2.5.1.7"/>
    </reaction>
</comment>
<feature type="binding site" evidence="12">
    <location>
        <position position="321"/>
    </location>
    <ligand>
        <name>UDP-N-acetyl-alpha-D-glucosamine</name>
        <dbReference type="ChEBI" id="CHEBI:57705"/>
    </ligand>
</feature>
<evidence type="ECO:0000313" key="14">
    <source>
        <dbReference type="EMBL" id="OQA57262.1"/>
    </source>
</evidence>
<dbReference type="CDD" id="cd01555">
    <property type="entry name" value="UdpNAET"/>
    <property type="match status" value="1"/>
</dbReference>